<dbReference type="InterPro" id="IPR039774">
    <property type="entry name" value="Sin3-like"/>
</dbReference>
<dbReference type="Pfam" id="PF08295">
    <property type="entry name" value="Sin3_corepress"/>
    <property type="match status" value="1"/>
</dbReference>
<gene>
    <name evidence="10" type="primary">SIN3_3</name>
    <name evidence="10" type="ORF">EC973_004601</name>
</gene>
<dbReference type="FunFam" id="1.20.1160.11:FF:000002">
    <property type="entry name" value="Paired amphipathic helix protein SIN3"/>
    <property type="match status" value="1"/>
</dbReference>
<dbReference type="GO" id="GO:0070822">
    <property type="term" value="C:Sin3-type complex"/>
    <property type="evidence" value="ECO:0007669"/>
    <property type="project" value="TreeGrafter"/>
</dbReference>
<evidence type="ECO:0000313" key="10">
    <source>
        <dbReference type="EMBL" id="KAF7729345.1"/>
    </source>
</evidence>
<comment type="subcellular location">
    <subcellularLocation>
        <location evidence="1 7">Nucleus</location>
    </subcellularLocation>
</comment>
<evidence type="ECO:0000313" key="11">
    <source>
        <dbReference type="Proteomes" id="UP000605846"/>
    </source>
</evidence>
<comment type="caution">
    <text evidence="10">The sequence shown here is derived from an EMBL/GenBank/DDBJ whole genome shotgun (WGS) entry which is preliminary data.</text>
</comment>
<name>A0A8H7BSP7_9FUNG</name>
<reference evidence="10" key="1">
    <citation type="submission" date="2020-01" db="EMBL/GenBank/DDBJ databases">
        <title>Genome Sequencing of Three Apophysomyces-Like Fungal Strains Confirms a Novel Fungal Genus in the Mucoromycota with divergent Burkholderia-like Endosymbiotic Bacteria.</title>
        <authorList>
            <person name="Stajich J.E."/>
            <person name="Macias A.M."/>
            <person name="Carter-House D."/>
            <person name="Lovett B."/>
            <person name="Kasson L.R."/>
            <person name="Berry K."/>
            <person name="Grigoriev I."/>
            <person name="Chang Y."/>
            <person name="Spatafora J."/>
            <person name="Kasson M.T."/>
        </authorList>
    </citation>
    <scope>NUCLEOTIDE SEQUENCE</scope>
    <source>
        <strain evidence="10">NRRL A-21654</strain>
    </source>
</reference>
<organism evidence="10 11">
    <name type="scientific">Apophysomyces ossiformis</name>
    <dbReference type="NCBI Taxonomy" id="679940"/>
    <lineage>
        <taxon>Eukaryota</taxon>
        <taxon>Fungi</taxon>
        <taxon>Fungi incertae sedis</taxon>
        <taxon>Mucoromycota</taxon>
        <taxon>Mucoromycotina</taxon>
        <taxon>Mucoromycetes</taxon>
        <taxon>Mucorales</taxon>
        <taxon>Mucorineae</taxon>
        <taxon>Mucoraceae</taxon>
        <taxon>Apophysomyces</taxon>
    </lineage>
</organism>
<keyword evidence="4" id="KW-0805">Transcription regulation</keyword>
<evidence type="ECO:0000256" key="4">
    <source>
        <dbReference type="ARBA" id="ARBA00023015"/>
    </source>
</evidence>
<dbReference type="OrthoDB" id="2264256at2759"/>
<keyword evidence="11" id="KW-1185">Reference proteome</keyword>
<dbReference type="AlphaFoldDB" id="A0A8H7BSP7"/>
<evidence type="ECO:0000256" key="3">
    <source>
        <dbReference type="ARBA" id="ARBA00022737"/>
    </source>
</evidence>
<keyword evidence="3" id="KW-0677">Repeat</keyword>
<keyword evidence="2" id="KW-0678">Repressor</keyword>
<evidence type="ECO:0000259" key="9">
    <source>
        <dbReference type="SMART" id="SM00761"/>
    </source>
</evidence>
<evidence type="ECO:0000256" key="8">
    <source>
        <dbReference type="SAM" id="MobiDB-lite"/>
    </source>
</evidence>
<feature type="region of interest" description="Disordered" evidence="8">
    <location>
        <begin position="67"/>
        <end position="91"/>
    </location>
</feature>
<dbReference type="SUPFAM" id="SSF47762">
    <property type="entry name" value="PAH2 domain"/>
    <property type="match status" value="3"/>
</dbReference>
<dbReference type="GO" id="GO:0003714">
    <property type="term" value="F:transcription corepressor activity"/>
    <property type="evidence" value="ECO:0007669"/>
    <property type="project" value="InterPro"/>
</dbReference>
<dbReference type="InterPro" id="IPR036600">
    <property type="entry name" value="PAH_sf"/>
</dbReference>
<dbReference type="GO" id="GO:0000122">
    <property type="term" value="P:negative regulation of transcription by RNA polymerase II"/>
    <property type="evidence" value="ECO:0007669"/>
    <property type="project" value="TreeGrafter"/>
</dbReference>
<feature type="domain" description="Histone deacetylase interacting" evidence="9">
    <location>
        <begin position="471"/>
        <end position="572"/>
    </location>
</feature>
<feature type="compositionally biased region" description="Low complexity" evidence="8">
    <location>
        <begin position="1"/>
        <end position="12"/>
    </location>
</feature>
<dbReference type="InterPro" id="IPR031693">
    <property type="entry name" value="Sin3_C"/>
</dbReference>
<feature type="region of interest" description="Disordered" evidence="8">
    <location>
        <begin position="1"/>
        <end position="30"/>
    </location>
</feature>
<dbReference type="Gene3D" id="1.20.1160.11">
    <property type="entry name" value="Paired amphipathic helix"/>
    <property type="match status" value="3"/>
</dbReference>
<dbReference type="SMART" id="SM00761">
    <property type="entry name" value="HDAC_interact"/>
    <property type="match status" value="1"/>
</dbReference>
<evidence type="ECO:0000256" key="7">
    <source>
        <dbReference type="PROSITE-ProRule" id="PRU00810"/>
    </source>
</evidence>
<keyword evidence="5" id="KW-0804">Transcription</keyword>
<sequence>MPSTRSSPSTPRNENNSPEEQVYHIASNNDPVYQSSMPDNNVAISALRTTMPVPEASIAQTSTIRHWKSPTASSRIDSCSEPSCDLQQQPTESPLYPPLTCEELGYRPLNLAEALTYLDRVKLQLQERPEDYKEFLDIMRDSKSDDVNVSTVVKRITYLFREHPLLIDGFNAFLPSGYRIDSDIERQDDTTYDTAAISEARSMPAHSPDSSRHSIYPTYDDTLKIQSQNGQDFYGSRQESMQFSCAISFINKIKTRFSDDENRYSRFMSILKTHILYGSPIQEVHTQVQDLFSDADDILEEFERFLPRNLRQGSSELTEQTMSPSDASLVHDISISEKREESDKKRLILSSDIPKNTKRIKTGHGMDEDHSNAFRTGILFDDLLEFTITMEESEFFDRVEEHIGNKATYDAFLKLLNTFSQRIIDRNTLVDRAESFLGGDEALFAWFKEYIGYEDAERGACASLTNRPDASSKSCGPSYRLVPKSWRNQRCSGRDPLCWEVLNDEYVSHPTWASEDSGFVSSKKSQFEEMLHRIEDERHEYDMTIEANLNTIALLEEIEEQLSNLSTTDKEHVCLLPDLGGAPKTIYHRAIRKAFGNEKVPEIIELLHNKPVQMVPILLKRLKQKNEDWKREQQERNKVWRDLELKNYYKALDYRSVSFRFNDKKATSRKTLVNEIQALQLEQSQVDDNVFSLWRPNPQYTFFFTDREIFKDISSLLFVFLERQQTYNAEECRRMRTFVESFLRQIFVAKEDHVARNRRDSADTMYDRVNLSVPESNVKTGKIEDEERPKHETRINFLGNDAIYCFFRLYQIAYERLLKMKMLDTEYQKDPRKAKRENKAELQLDVKNKRYHAVPMDFSRGYYNALLQLINGLFAGVTDPPVFEECSRYIFGTHSYIIFTIDKLIASIARQDPECQSLSIQLLGDSEEVFESEDNDGYDEYINSYSDWSSATIGVDQKDLTKTFLDRNMQRVVCELKDDTYYMYSGLRYKICRETYHLFKAIGTCDAFARQSCGGSKHNRTTSKWKRWLESDVGWRRGVQNVFETEKQARELLQNGQP</sequence>
<evidence type="ECO:0000256" key="2">
    <source>
        <dbReference type="ARBA" id="ARBA00022491"/>
    </source>
</evidence>
<accession>A0A8H7BSP7</accession>
<keyword evidence="6 7" id="KW-0539">Nucleus</keyword>
<dbReference type="PANTHER" id="PTHR12346:SF0">
    <property type="entry name" value="SIN3A, ISOFORM G"/>
    <property type="match status" value="1"/>
</dbReference>
<dbReference type="InterPro" id="IPR003822">
    <property type="entry name" value="PAH"/>
</dbReference>
<evidence type="ECO:0000256" key="5">
    <source>
        <dbReference type="ARBA" id="ARBA00023163"/>
    </source>
</evidence>
<dbReference type="PROSITE" id="PS51477">
    <property type="entry name" value="PAH"/>
    <property type="match status" value="2"/>
</dbReference>
<evidence type="ECO:0000256" key="6">
    <source>
        <dbReference type="ARBA" id="ARBA00023242"/>
    </source>
</evidence>
<dbReference type="Pfam" id="PF16879">
    <property type="entry name" value="Sin3a_C"/>
    <property type="match status" value="2"/>
</dbReference>
<dbReference type="Proteomes" id="UP000605846">
    <property type="component" value="Unassembled WGS sequence"/>
</dbReference>
<dbReference type="Pfam" id="PF02671">
    <property type="entry name" value="PAH"/>
    <property type="match status" value="2"/>
</dbReference>
<dbReference type="EMBL" id="JABAYA010000026">
    <property type="protein sequence ID" value="KAF7729345.1"/>
    <property type="molecule type" value="Genomic_DNA"/>
</dbReference>
<dbReference type="FunFam" id="1.20.1160.11:FF:000001">
    <property type="entry name" value="Paired amphipathic helix protein Sin3"/>
    <property type="match status" value="1"/>
</dbReference>
<dbReference type="InterPro" id="IPR013194">
    <property type="entry name" value="HDAC_interact_dom"/>
</dbReference>
<evidence type="ECO:0000256" key="1">
    <source>
        <dbReference type="ARBA" id="ARBA00004123"/>
    </source>
</evidence>
<proteinExistence type="predicted"/>
<protein>
    <submittedName>
        <fullName evidence="10">Transcriptional regulatory protein sin3</fullName>
    </submittedName>
</protein>
<dbReference type="PANTHER" id="PTHR12346">
    <property type="entry name" value="SIN3B-RELATED"/>
    <property type="match status" value="1"/>
</dbReference>